<comment type="subcellular location">
    <subcellularLocation>
        <location evidence="1">Membrane</location>
        <topology evidence="1">Single-pass membrane protein</topology>
    </subcellularLocation>
</comment>
<dbReference type="RefSeq" id="WP_179565716.1">
    <property type="nucleotide sequence ID" value="NZ_JACBZY010000001.1"/>
</dbReference>
<evidence type="ECO:0000256" key="2">
    <source>
        <dbReference type="ARBA" id="ARBA00022692"/>
    </source>
</evidence>
<keyword evidence="7" id="KW-1185">Reference proteome</keyword>
<dbReference type="PANTHER" id="PTHR30168:SF0">
    <property type="entry name" value="INNER MEMBRANE PROTEIN"/>
    <property type="match status" value="1"/>
</dbReference>
<evidence type="ECO:0000256" key="1">
    <source>
        <dbReference type="ARBA" id="ARBA00004167"/>
    </source>
</evidence>
<dbReference type="PANTHER" id="PTHR30168">
    <property type="entry name" value="PUTATIVE MEMBRANE PROTEIN YPFJ"/>
    <property type="match status" value="1"/>
</dbReference>
<dbReference type="Pfam" id="PF04228">
    <property type="entry name" value="Zn_peptidase"/>
    <property type="match status" value="1"/>
</dbReference>
<evidence type="ECO:0000256" key="4">
    <source>
        <dbReference type="ARBA" id="ARBA00023136"/>
    </source>
</evidence>
<reference evidence="6 7" key="1">
    <citation type="submission" date="2020-07" db="EMBL/GenBank/DDBJ databases">
        <title>Sequencing the genomes of 1000 actinobacteria strains.</title>
        <authorList>
            <person name="Klenk H.-P."/>
        </authorList>
    </citation>
    <scope>NUCLEOTIDE SEQUENCE [LARGE SCALE GENOMIC DNA]</scope>
    <source>
        <strain evidence="6 7">DSM 23141</strain>
    </source>
</reference>
<feature type="transmembrane region" description="Helical" evidence="5">
    <location>
        <begin position="21"/>
        <end position="42"/>
    </location>
</feature>
<proteinExistence type="predicted"/>
<evidence type="ECO:0000313" key="6">
    <source>
        <dbReference type="EMBL" id="NYG98343.1"/>
    </source>
</evidence>
<evidence type="ECO:0000256" key="3">
    <source>
        <dbReference type="ARBA" id="ARBA00022989"/>
    </source>
</evidence>
<keyword evidence="2 5" id="KW-0812">Transmembrane</keyword>
<dbReference type="AlphaFoldDB" id="A0A852Y7M0"/>
<dbReference type="GO" id="GO:0016020">
    <property type="term" value="C:membrane"/>
    <property type="evidence" value="ECO:0007669"/>
    <property type="project" value="UniProtKB-SubCell"/>
</dbReference>
<gene>
    <name evidence="6" type="ORF">BJ979_000969</name>
</gene>
<organism evidence="6 7">
    <name type="scientific">Schumannella luteola</name>
    <dbReference type="NCBI Taxonomy" id="472059"/>
    <lineage>
        <taxon>Bacteria</taxon>
        <taxon>Bacillati</taxon>
        <taxon>Actinomycetota</taxon>
        <taxon>Actinomycetes</taxon>
        <taxon>Micrococcales</taxon>
        <taxon>Microbacteriaceae</taxon>
        <taxon>Schumannella</taxon>
    </lineage>
</organism>
<dbReference type="EMBL" id="JACBZY010000001">
    <property type="protein sequence ID" value="NYG98343.1"/>
    <property type="molecule type" value="Genomic_DNA"/>
</dbReference>
<dbReference type="InterPro" id="IPR007343">
    <property type="entry name" value="Uncharacterised_pept_Zn_put"/>
</dbReference>
<protein>
    <recommendedName>
        <fullName evidence="8">Neutral zinc metallopeptidase</fullName>
    </recommendedName>
</protein>
<sequence length="290" mass="30214">MTFDPNSDISKGRVSKRGRNAGIGVGAGAGGLVIIALLIQAFTGVDLTGLLAGGTGTSGGGATSDESALSCTAQQANDDTECRVQGAAASLREYWPQHVKNATDPKIIIFEGQTNTGCGGATSAVGPFYCPADQQIYLDTSFYDQLKSQFGSTTGPLAQLYVIGHEWGHHIQHITGITDGKDLRATGPSSDSVRLELQADCFAGAWLGAAAQGDDRVLEPPTRQQIDDALDAAATVGDDNIQEKTQGQATPESWTHGSSAARQKWFLTGYNGTPQSCNTFDVSAAQLGDS</sequence>
<name>A0A852Y7M0_9MICO</name>
<accession>A0A852Y7M0</accession>
<dbReference type="Proteomes" id="UP000553888">
    <property type="component" value="Unassembled WGS sequence"/>
</dbReference>
<keyword evidence="4 5" id="KW-0472">Membrane</keyword>
<evidence type="ECO:0000256" key="5">
    <source>
        <dbReference type="SAM" id="Phobius"/>
    </source>
</evidence>
<keyword evidence="3 5" id="KW-1133">Transmembrane helix</keyword>
<evidence type="ECO:0008006" key="8">
    <source>
        <dbReference type="Google" id="ProtNLM"/>
    </source>
</evidence>
<evidence type="ECO:0000313" key="7">
    <source>
        <dbReference type="Proteomes" id="UP000553888"/>
    </source>
</evidence>
<comment type="caution">
    <text evidence="6">The sequence shown here is derived from an EMBL/GenBank/DDBJ whole genome shotgun (WGS) entry which is preliminary data.</text>
</comment>